<dbReference type="eggNOG" id="KOG1339">
    <property type="taxonomic scope" value="Eukaryota"/>
</dbReference>
<dbReference type="Gene3D" id="2.40.70.10">
    <property type="entry name" value="Acid Proteases"/>
    <property type="match status" value="2"/>
</dbReference>
<protein>
    <submittedName>
        <fullName evidence="14">Aspartic protease PEP3</fullName>
    </submittedName>
</protein>
<dbReference type="AlphaFoldDB" id="U1GEM2"/>
<dbReference type="HOGENOM" id="CLU_013253_0_3_1"/>
<dbReference type="InterPro" id="IPR021109">
    <property type="entry name" value="Peptidase_aspartic_dom_sf"/>
</dbReference>
<feature type="active site" evidence="10">
    <location>
        <position position="113"/>
    </location>
</feature>
<dbReference type="RefSeq" id="XP_007803806.1">
    <property type="nucleotide sequence ID" value="XM_007805615.1"/>
</dbReference>
<dbReference type="EMBL" id="KE721306">
    <property type="protein sequence ID" value="ERF70553.1"/>
    <property type="molecule type" value="Genomic_DNA"/>
</dbReference>
<evidence type="ECO:0000256" key="11">
    <source>
        <dbReference type="RuleBase" id="RU000454"/>
    </source>
</evidence>
<dbReference type="PANTHER" id="PTHR47966:SF23">
    <property type="entry name" value="ASPARTIC ENDOPEPTIDASE, PUTATIVE (AFU_ORTHOLOGUE AFUA_2G15950)-RELATED"/>
    <property type="match status" value="1"/>
</dbReference>
<evidence type="ECO:0000256" key="6">
    <source>
        <dbReference type="ARBA" id="ARBA00022750"/>
    </source>
</evidence>
<dbReference type="GO" id="GO:0005576">
    <property type="term" value="C:extracellular region"/>
    <property type="evidence" value="ECO:0007669"/>
    <property type="project" value="UniProtKB-SubCell"/>
</dbReference>
<keyword evidence="7 11" id="KW-0378">Hydrolase</keyword>
<keyword evidence="4 11" id="KW-0645">Protease</keyword>
<keyword evidence="9" id="KW-0325">Glycoprotein</keyword>
<evidence type="ECO:0000256" key="8">
    <source>
        <dbReference type="ARBA" id="ARBA00023145"/>
    </source>
</evidence>
<keyword evidence="6 11" id="KW-0064">Aspartyl protease</keyword>
<evidence type="ECO:0000256" key="1">
    <source>
        <dbReference type="ARBA" id="ARBA00004613"/>
    </source>
</evidence>
<dbReference type="InterPro" id="IPR001969">
    <property type="entry name" value="Aspartic_peptidase_AS"/>
</dbReference>
<dbReference type="GO" id="GO:0004190">
    <property type="term" value="F:aspartic-type endopeptidase activity"/>
    <property type="evidence" value="ECO:0007669"/>
    <property type="project" value="UniProtKB-KW"/>
</dbReference>
<dbReference type="InterPro" id="IPR034163">
    <property type="entry name" value="Aspergillopepsin-like_cat_dom"/>
</dbReference>
<organism evidence="14 15">
    <name type="scientific">Endocarpon pusillum (strain Z07020 / HMAS-L-300199)</name>
    <name type="common">Lichen-forming fungus</name>
    <dbReference type="NCBI Taxonomy" id="1263415"/>
    <lineage>
        <taxon>Eukaryota</taxon>
        <taxon>Fungi</taxon>
        <taxon>Dikarya</taxon>
        <taxon>Ascomycota</taxon>
        <taxon>Pezizomycotina</taxon>
        <taxon>Eurotiomycetes</taxon>
        <taxon>Chaetothyriomycetidae</taxon>
        <taxon>Verrucariales</taxon>
        <taxon>Verrucariaceae</taxon>
        <taxon>Endocarpon</taxon>
    </lineage>
</organism>
<dbReference type="SUPFAM" id="SSF50630">
    <property type="entry name" value="Acid proteases"/>
    <property type="match status" value="1"/>
</dbReference>
<keyword evidence="3" id="KW-0964">Secreted</keyword>
<dbReference type="OrthoDB" id="2747330at2759"/>
<feature type="domain" description="Peptidase A1" evidence="13">
    <location>
        <begin position="97"/>
        <end position="414"/>
    </location>
</feature>
<dbReference type="PROSITE" id="PS00141">
    <property type="entry name" value="ASP_PROTEASE"/>
    <property type="match status" value="1"/>
</dbReference>
<evidence type="ECO:0000256" key="3">
    <source>
        <dbReference type="ARBA" id="ARBA00022525"/>
    </source>
</evidence>
<evidence type="ECO:0000313" key="15">
    <source>
        <dbReference type="Proteomes" id="UP000019373"/>
    </source>
</evidence>
<evidence type="ECO:0000256" key="5">
    <source>
        <dbReference type="ARBA" id="ARBA00022729"/>
    </source>
</evidence>
<dbReference type="OMA" id="NGVGEYE"/>
<evidence type="ECO:0000256" key="10">
    <source>
        <dbReference type="PIRSR" id="PIRSR601461-1"/>
    </source>
</evidence>
<keyword evidence="8" id="KW-0865">Zymogen</keyword>
<dbReference type="InterPro" id="IPR001461">
    <property type="entry name" value="Aspartic_peptidase_A1"/>
</dbReference>
<feature type="active site" evidence="10">
    <location>
        <position position="300"/>
    </location>
</feature>
<accession>U1GEM2</accession>
<keyword evidence="5 12" id="KW-0732">Signal</keyword>
<dbReference type="PANTHER" id="PTHR47966">
    <property type="entry name" value="BETA-SITE APP-CLEAVING ENZYME, ISOFORM A-RELATED"/>
    <property type="match status" value="1"/>
</dbReference>
<dbReference type="MEROPS" id="A01.079"/>
<dbReference type="PRINTS" id="PR00792">
    <property type="entry name" value="PEPSIN"/>
</dbReference>
<name>U1GEM2_ENDPU</name>
<dbReference type="FunFam" id="2.40.70.10:FF:000024">
    <property type="entry name" value="Endothiapepsin"/>
    <property type="match status" value="1"/>
</dbReference>
<dbReference type="GO" id="GO:0006508">
    <property type="term" value="P:proteolysis"/>
    <property type="evidence" value="ECO:0007669"/>
    <property type="project" value="UniProtKB-KW"/>
</dbReference>
<comment type="subcellular location">
    <subcellularLocation>
        <location evidence="1">Secreted</location>
    </subcellularLocation>
</comment>
<evidence type="ECO:0000313" key="14">
    <source>
        <dbReference type="EMBL" id="ERF70553.1"/>
    </source>
</evidence>
<dbReference type="FunFam" id="2.40.70.10:FF:000026">
    <property type="entry name" value="Endothiapepsin"/>
    <property type="match status" value="1"/>
</dbReference>
<feature type="signal peptide" evidence="12">
    <location>
        <begin position="1"/>
        <end position="19"/>
    </location>
</feature>
<keyword evidence="15" id="KW-1185">Reference proteome</keyword>
<dbReference type="CDD" id="cd06097">
    <property type="entry name" value="Aspergillopepsin_like"/>
    <property type="match status" value="1"/>
</dbReference>
<dbReference type="InterPro" id="IPR033121">
    <property type="entry name" value="PEPTIDASE_A1"/>
</dbReference>
<dbReference type="PROSITE" id="PS51767">
    <property type="entry name" value="PEPTIDASE_A1"/>
    <property type="match status" value="1"/>
</dbReference>
<feature type="chain" id="PRO_5004611791" evidence="12">
    <location>
        <begin position="20"/>
        <end position="417"/>
    </location>
</feature>
<evidence type="ECO:0000256" key="9">
    <source>
        <dbReference type="ARBA" id="ARBA00023180"/>
    </source>
</evidence>
<evidence type="ECO:0000256" key="12">
    <source>
        <dbReference type="SAM" id="SignalP"/>
    </source>
</evidence>
<dbReference type="Proteomes" id="UP000019373">
    <property type="component" value="Unassembled WGS sequence"/>
</dbReference>
<reference evidence="15" key="1">
    <citation type="journal article" date="2014" name="BMC Genomics">
        <title>Genome characteristics reveal the impact of lichenization on lichen-forming fungus Endocarpon pusillum Hedwig (Verrucariales, Ascomycota).</title>
        <authorList>
            <person name="Wang Y.-Y."/>
            <person name="Liu B."/>
            <person name="Zhang X.-Y."/>
            <person name="Zhou Q.-M."/>
            <person name="Zhang T."/>
            <person name="Li H."/>
            <person name="Yu Y.-F."/>
            <person name="Zhang X.-L."/>
            <person name="Hao X.-Y."/>
            <person name="Wang M."/>
            <person name="Wang L."/>
            <person name="Wei J.-C."/>
        </authorList>
    </citation>
    <scope>NUCLEOTIDE SEQUENCE [LARGE SCALE GENOMIC DNA]</scope>
    <source>
        <strain evidence="15">Z07020 / HMAS-L-300199</strain>
    </source>
</reference>
<dbReference type="GeneID" id="19242852"/>
<sequence length="417" mass="44298">MYCFQALFTVSLLITTALAAPAQHLRKRSFKIPRVQQHNYVPDGTFALRKAYRKFGLGALDTYPGVHFTPKVAAANGGNETEDGEVSASPTQNDAEFLSPVSVGGQMLVLNFDSGSSDMWVFNTGLPARSRRGHTLYDPSKSSASAPLEGSTFNISYGDGSFSRGPVVTDTVDVGGATVEKQAIGIPNTVSRSFTEDVHSNGLVGLGFSKINTIRPERQKTFFDNVLPDLSQPLWTASLRAGEAGAYEFGNIDTSLFQGELAIVPVDTTRGFWEFNSAQFAVGDSAPQTASTGSGTAIADTGTSLMLMDDEIVEAYYAQVDGARLSPEVGGFTFPCASPLPDLQVAVGDNYMAIVSGQLMNFAQAGTDTESGETVCFGGVQSNRQAPLQIFGDVFFKSQFVVFNGAEPPSLGLAPHA</sequence>
<evidence type="ECO:0000256" key="2">
    <source>
        <dbReference type="ARBA" id="ARBA00007447"/>
    </source>
</evidence>
<evidence type="ECO:0000259" key="13">
    <source>
        <dbReference type="PROSITE" id="PS51767"/>
    </source>
</evidence>
<dbReference type="Pfam" id="PF00026">
    <property type="entry name" value="Asp"/>
    <property type="match status" value="1"/>
</dbReference>
<gene>
    <name evidence="14" type="ORF">EPUS_07974</name>
</gene>
<proteinExistence type="inferred from homology"/>
<evidence type="ECO:0000256" key="4">
    <source>
        <dbReference type="ARBA" id="ARBA00022670"/>
    </source>
</evidence>
<evidence type="ECO:0000256" key="7">
    <source>
        <dbReference type="ARBA" id="ARBA00022801"/>
    </source>
</evidence>
<comment type="similarity">
    <text evidence="2 11">Belongs to the peptidase A1 family.</text>
</comment>